<dbReference type="GO" id="GO:0043328">
    <property type="term" value="P:protein transport to vacuole involved in ubiquitin-dependent protein catabolic process via the multivesicular body sorting pathway"/>
    <property type="evidence" value="ECO:0007669"/>
    <property type="project" value="TreeGrafter"/>
</dbReference>
<keyword evidence="3 5" id="KW-0967">Endosome</keyword>
<dbReference type="InterPro" id="IPR038358">
    <property type="entry name" value="VPS28_N_sf"/>
</dbReference>
<dbReference type="PANTHER" id="PTHR12937:SF0">
    <property type="entry name" value="VACUOLAR PROTEIN SORTING-ASSOCIATED PROTEIN 28 HOMOLOG"/>
    <property type="match status" value="1"/>
</dbReference>
<dbReference type="EMBL" id="HBHR01021020">
    <property type="protein sequence ID" value="CAD9872394.1"/>
    <property type="molecule type" value="Transcribed_RNA"/>
</dbReference>
<dbReference type="InterPro" id="IPR037202">
    <property type="entry name" value="ESCRT_assembly_dom"/>
</dbReference>
<dbReference type="PROSITE" id="PS51310">
    <property type="entry name" value="VPS28_C"/>
    <property type="match status" value="1"/>
</dbReference>
<evidence type="ECO:0000259" key="8">
    <source>
        <dbReference type="PROSITE" id="PS51313"/>
    </source>
</evidence>
<evidence type="ECO:0000256" key="2">
    <source>
        <dbReference type="ARBA" id="ARBA00022448"/>
    </source>
</evidence>
<evidence type="ECO:0000256" key="3">
    <source>
        <dbReference type="ARBA" id="ARBA00022753"/>
    </source>
</evidence>
<reference evidence="9" key="1">
    <citation type="submission" date="2021-01" db="EMBL/GenBank/DDBJ databases">
        <authorList>
            <person name="Corre E."/>
            <person name="Pelletier E."/>
            <person name="Niang G."/>
            <person name="Scheremetjew M."/>
            <person name="Finn R."/>
            <person name="Kale V."/>
            <person name="Holt S."/>
            <person name="Cochrane G."/>
            <person name="Meng A."/>
            <person name="Brown T."/>
            <person name="Cohen L."/>
        </authorList>
    </citation>
    <scope>NUCLEOTIDE SEQUENCE</scope>
    <source>
        <strain evidence="9">CCMP1661</strain>
    </source>
</reference>
<name>A0A7S2Y138_9STRA</name>
<comment type="similarity">
    <text evidence="5 6">Belongs to the VPS28 family.</text>
</comment>
<dbReference type="GO" id="GO:0044877">
    <property type="term" value="F:protein-containing complex binding"/>
    <property type="evidence" value="ECO:0007669"/>
    <property type="project" value="TreeGrafter"/>
</dbReference>
<dbReference type="AlphaFoldDB" id="A0A7S2Y138"/>
<evidence type="ECO:0000259" key="7">
    <source>
        <dbReference type="PROSITE" id="PS51310"/>
    </source>
</evidence>
<dbReference type="PROSITE" id="PS51313">
    <property type="entry name" value="VPS28_N"/>
    <property type="match status" value="1"/>
</dbReference>
<keyword evidence="4 5" id="KW-0653">Protein transport</keyword>
<accession>A0A7S2Y138</accession>
<organism evidence="9">
    <name type="scientific">Fibrocapsa japonica</name>
    <dbReference type="NCBI Taxonomy" id="94617"/>
    <lineage>
        <taxon>Eukaryota</taxon>
        <taxon>Sar</taxon>
        <taxon>Stramenopiles</taxon>
        <taxon>Ochrophyta</taxon>
        <taxon>Raphidophyceae</taxon>
        <taxon>Chattonellales</taxon>
        <taxon>Chattonellaceae</taxon>
        <taxon>Fibrocapsa</taxon>
    </lineage>
</organism>
<feature type="domain" description="VPS28 C-terminal" evidence="7">
    <location>
        <begin position="122"/>
        <end position="218"/>
    </location>
</feature>
<proteinExistence type="inferred from homology"/>
<dbReference type="Gene3D" id="1.20.120.1130">
    <property type="match status" value="1"/>
</dbReference>
<dbReference type="InterPro" id="IPR037206">
    <property type="entry name" value="VPS28_C_sf"/>
</dbReference>
<dbReference type="SUPFAM" id="SSF140111">
    <property type="entry name" value="Endosomal sorting complex assembly domain"/>
    <property type="match status" value="1"/>
</dbReference>
<dbReference type="InterPro" id="IPR017898">
    <property type="entry name" value="VPS28_N"/>
</dbReference>
<evidence type="ECO:0000313" key="9">
    <source>
        <dbReference type="EMBL" id="CAD9872394.1"/>
    </source>
</evidence>
<dbReference type="PANTHER" id="PTHR12937">
    <property type="entry name" value="VACUOLAR PROTEIN SORTING 28, ISOFORM 2 VPS28"/>
    <property type="match status" value="1"/>
</dbReference>
<sequence>MNEIMNEEVRLHANIQERQFFTRMSELYAIIKTTEHLEAARMSSSINDSDYASACHNLIGQFKDAEGLLRTNTTPGFPRDGGAFMDHYDMRCPLARERLITYGVPATVLHRRNDDQAFDAAAQALLCAETATGFVTAMDALRLDHRAMHELQPYISELTDKITSIPTLPAEFEPISKLKNWLIQLNQMRATDELDADQATQLLHDLEQSYNNFVKALEQMKQRK</sequence>
<gene>
    <name evidence="9" type="ORF">FJAP1339_LOCUS10669</name>
</gene>
<comment type="function">
    <text evidence="5">Component of the ESCRT-I complex (endosomal sorting complex required for transport I), a regulator of vesicular trafficking process.</text>
</comment>
<feature type="domain" description="VPS28 N-terminal" evidence="8">
    <location>
        <begin position="1"/>
        <end position="110"/>
    </location>
</feature>
<dbReference type="Gene3D" id="1.20.1440.200">
    <property type="match status" value="1"/>
</dbReference>
<evidence type="ECO:0000256" key="5">
    <source>
        <dbReference type="PIRNR" id="PIRNR017535"/>
    </source>
</evidence>
<evidence type="ECO:0000256" key="6">
    <source>
        <dbReference type="PROSITE-ProRule" id="PRU00642"/>
    </source>
</evidence>
<comment type="subcellular location">
    <subcellularLocation>
        <location evidence="1">Endosome</location>
    </subcellularLocation>
</comment>
<dbReference type="InterPro" id="IPR007143">
    <property type="entry name" value="Vps28"/>
</dbReference>
<dbReference type="InterPro" id="IPR017899">
    <property type="entry name" value="VPS28_C"/>
</dbReference>
<dbReference type="GO" id="GO:0000813">
    <property type="term" value="C:ESCRT I complex"/>
    <property type="evidence" value="ECO:0007669"/>
    <property type="project" value="UniProtKB-UniRule"/>
</dbReference>
<evidence type="ECO:0000256" key="1">
    <source>
        <dbReference type="ARBA" id="ARBA00004177"/>
    </source>
</evidence>
<dbReference type="SUPFAM" id="SSF140427">
    <property type="entry name" value="VPS28 C-terminal domain-like"/>
    <property type="match status" value="1"/>
</dbReference>
<dbReference type="Pfam" id="PF03997">
    <property type="entry name" value="VPS28"/>
    <property type="match status" value="1"/>
</dbReference>
<keyword evidence="2 5" id="KW-0813">Transport</keyword>
<evidence type="ECO:0000256" key="4">
    <source>
        <dbReference type="ARBA" id="ARBA00022927"/>
    </source>
</evidence>
<protein>
    <recommendedName>
        <fullName evidence="5">Vacuolar protein sorting-associated protein 28 homolog</fullName>
    </recommendedName>
</protein>
<dbReference type="PIRSF" id="PIRSF017535">
    <property type="entry name" value="VPS28"/>
    <property type="match status" value="1"/>
</dbReference>